<reference evidence="14" key="1">
    <citation type="submission" date="2015-10" db="EMBL/GenBank/DDBJ databases">
        <authorList>
            <person name="Martinez-Garcia P.J."/>
            <person name="Crepeau M.W."/>
            <person name="Puiu D."/>
            <person name="Gonzalez-Ibeas D."/>
            <person name="Whalen J."/>
            <person name="Stevens K."/>
            <person name="Paul R."/>
            <person name="Butterfield T."/>
            <person name="Britton M."/>
            <person name="Reagan R."/>
            <person name="Chakraborty S."/>
            <person name="Walawage S.L."/>
            <person name="Vasquez-Gross H.A."/>
            <person name="Cardeno C."/>
            <person name="Famula R."/>
            <person name="Pratt K."/>
            <person name="Kuruganti S."/>
            <person name="Aradhya M.K."/>
            <person name="Leslie C.A."/>
            <person name="Dandekar A.M."/>
            <person name="Salzberg S.L."/>
            <person name="Wegrzyn J.L."/>
            <person name="Langley C.H."/>
            <person name="Neale D.B."/>
        </authorList>
    </citation>
    <scope>NUCLEOTIDE SEQUENCE</scope>
    <source>
        <tissue evidence="14">Leaves</tissue>
    </source>
</reference>
<feature type="region of interest" description="Disordered" evidence="13">
    <location>
        <begin position="130"/>
        <end position="152"/>
    </location>
</feature>
<keyword evidence="6" id="KW-0813">Transport</keyword>
<dbReference type="PROSITE" id="PS51808">
    <property type="entry name" value="CHCH"/>
    <property type="match status" value="1"/>
</dbReference>
<dbReference type="Pfam" id="PF05676">
    <property type="entry name" value="NDUF_B7"/>
    <property type="match status" value="1"/>
</dbReference>
<evidence type="ECO:0000256" key="13">
    <source>
        <dbReference type="SAM" id="MobiDB-lite"/>
    </source>
</evidence>
<evidence type="ECO:0000256" key="10">
    <source>
        <dbReference type="ARBA" id="ARBA00023128"/>
    </source>
</evidence>
<keyword evidence="11" id="KW-0472">Membrane</keyword>
<organism evidence="14 15">
    <name type="scientific">Juglans regia</name>
    <name type="common">English walnut</name>
    <dbReference type="NCBI Taxonomy" id="51240"/>
    <lineage>
        <taxon>Eukaryota</taxon>
        <taxon>Viridiplantae</taxon>
        <taxon>Streptophyta</taxon>
        <taxon>Embryophyta</taxon>
        <taxon>Tracheophyta</taxon>
        <taxon>Spermatophyta</taxon>
        <taxon>Magnoliopsida</taxon>
        <taxon>eudicotyledons</taxon>
        <taxon>Gunneridae</taxon>
        <taxon>Pentapetalae</taxon>
        <taxon>rosids</taxon>
        <taxon>fabids</taxon>
        <taxon>Fagales</taxon>
        <taxon>Juglandaceae</taxon>
        <taxon>Juglans</taxon>
    </lineage>
</organism>
<comment type="caution">
    <text evidence="14">The sequence shown here is derived from an EMBL/GenBank/DDBJ whole genome shotgun (WGS) entry which is preliminary data.</text>
</comment>
<evidence type="ECO:0000256" key="12">
    <source>
        <dbReference type="ARBA" id="ARBA00023157"/>
    </source>
</evidence>
<dbReference type="Proteomes" id="UP000619265">
    <property type="component" value="Unassembled WGS sequence"/>
</dbReference>
<dbReference type="EMBL" id="LIHL02000016">
    <property type="protein sequence ID" value="KAF5442881.1"/>
    <property type="molecule type" value="Genomic_DNA"/>
</dbReference>
<dbReference type="Gramene" id="Jr16_07350_p1">
    <property type="protein sequence ID" value="cds.Jr16_07350_p1"/>
    <property type="gene ID" value="Jr16_07350"/>
</dbReference>
<name>A0A833T9F9_JUGRE</name>
<comment type="similarity">
    <text evidence="4">Belongs to the complex I NDUFB7 subunit family.</text>
</comment>
<keyword evidence="10" id="KW-0496">Mitochondrion</keyword>
<evidence type="ECO:0000256" key="9">
    <source>
        <dbReference type="ARBA" id="ARBA00022982"/>
    </source>
</evidence>
<reference evidence="14" key="2">
    <citation type="submission" date="2020-03" db="EMBL/GenBank/DDBJ databases">
        <title>Walnut 2.0.</title>
        <authorList>
            <person name="Marrano A."/>
            <person name="Britton M."/>
            <person name="Zimin A.V."/>
            <person name="Zaini P.A."/>
            <person name="Workman R."/>
            <person name="Puiu D."/>
            <person name="Bianco L."/>
            <person name="Allen B.J."/>
            <person name="Troggio M."/>
            <person name="Leslie C.A."/>
            <person name="Timp W."/>
            <person name="Dendekar A."/>
            <person name="Salzberg S.L."/>
            <person name="Neale D.B."/>
        </authorList>
    </citation>
    <scope>NUCLEOTIDE SEQUENCE</scope>
    <source>
        <tissue evidence="14">Leaves</tissue>
    </source>
</reference>
<comment type="function">
    <text evidence="1">Accessory subunit of the mitochondrial membrane respiratory chain NADH dehydrogenase (Complex I), that is believed not to be involved in catalysis. Complex I functions in the transfer of electrons from NADH to the respiratory chain. The immediate electron acceptor for the enzyme is believed to be ubiquinone.</text>
</comment>
<dbReference type="GO" id="GO:0005743">
    <property type="term" value="C:mitochondrial inner membrane"/>
    <property type="evidence" value="ECO:0007669"/>
    <property type="project" value="UniProtKB-SubCell"/>
</dbReference>
<dbReference type="InterPro" id="IPR008698">
    <property type="entry name" value="NDUB7"/>
</dbReference>
<feature type="non-terminal residue" evidence="14">
    <location>
        <position position="1"/>
    </location>
</feature>
<sequence>AEAQNKPKGHQRSAHSVEKPRTGVAEAYSELRSNNSQNTPNKQKQFSKAMEVEGSSKKMIATQAEMVEAKVPLPYRDQCAHLLIPLNKCRQSELYLPWKCETERHSYEKCEYELVMERMLKMQKIREEEAKLKQQQTKKQPFPLIPKTAQAS</sequence>
<evidence type="ECO:0000313" key="14">
    <source>
        <dbReference type="EMBL" id="KAF5442881.1"/>
    </source>
</evidence>
<feature type="region of interest" description="Disordered" evidence="13">
    <location>
        <begin position="1"/>
        <end position="54"/>
    </location>
</feature>
<accession>A0A833T9F9</accession>
<feature type="compositionally biased region" description="Polar residues" evidence="13">
    <location>
        <begin position="31"/>
        <end position="46"/>
    </location>
</feature>
<dbReference type="GO" id="GO:0005758">
    <property type="term" value="C:mitochondrial intermembrane space"/>
    <property type="evidence" value="ECO:0007669"/>
    <property type="project" value="UniProtKB-SubCell"/>
</dbReference>
<proteinExistence type="inferred from homology"/>
<evidence type="ECO:0000256" key="3">
    <source>
        <dbReference type="ARBA" id="ARBA00004637"/>
    </source>
</evidence>
<evidence type="ECO:0000256" key="1">
    <source>
        <dbReference type="ARBA" id="ARBA00003195"/>
    </source>
</evidence>
<keyword evidence="8" id="KW-0999">Mitochondrion inner membrane</keyword>
<dbReference type="PANTHER" id="PTHR20900">
    <property type="entry name" value="NADH:UBIQUINONE OXIDOREDUCTASE B18-LIKE SUBUNIT"/>
    <property type="match status" value="1"/>
</dbReference>
<keyword evidence="12" id="KW-1015">Disulfide bond</keyword>
<protein>
    <recommendedName>
        <fullName evidence="5">NADH dehydrogenase [ubiquinone] 1 beta subcomplex subunit 7</fullName>
    </recommendedName>
</protein>
<comment type="subcellular location">
    <subcellularLocation>
        <location evidence="3">Mitochondrion inner membrane</location>
        <topology evidence="3">Peripheral membrane protein</topology>
    </subcellularLocation>
    <subcellularLocation>
        <location evidence="2">Mitochondrion intermembrane space</location>
    </subcellularLocation>
</comment>
<evidence type="ECO:0000256" key="11">
    <source>
        <dbReference type="ARBA" id="ARBA00023136"/>
    </source>
</evidence>
<evidence type="ECO:0000256" key="6">
    <source>
        <dbReference type="ARBA" id="ARBA00022448"/>
    </source>
</evidence>
<keyword evidence="9" id="KW-0249">Electron transport</keyword>
<evidence type="ECO:0000256" key="5">
    <source>
        <dbReference type="ARBA" id="ARBA00018677"/>
    </source>
</evidence>
<evidence type="ECO:0000256" key="7">
    <source>
        <dbReference type="ARBA" id="ARBA00022660"/>
    </source>
</evidence>
<evidence type="ECO:0000256" key="2">
    <source>
        <dbReference type="ARBA" id="ARBA00004569"/>
    </source>
</evidence>
<dbReference type="PANTHER" id="PTHR20900:SF0">
    <property type="entry name" value="NADH DEHYDROGENASE [UBIQUINONE] 1 BETA SUBCOMPLEX SUBUNIT 7"/>
    <property type="match status" value="1"/>
</dbReference>
<evidence type="ECO:0000313" key="15">
    <source>
        <dbReference type="Proteomes" id="UP000619265"/>
    </source>
</evidence>
<dbReference type="AlphaFoldDB" id="A0A833T9F9"/>
<keyword evidence="7" id="KW-0679">Respiratory chain</keyword>
<evidence type="ECO:0000256" key="4">
    <source>
        <dbReference type="ARBA" id="ARBA00008006"/>
    </source>
</evidence>
<gene>
    <name evidence="14" type="ORF">F2P56_035493</name>
</gene>
<evidence type="ECO:0000256" key="8">
    <source>
        <dbReference type="ARBA" id="ARBA00022792"/>
    </source>
</evidence>